<dbReference type="CDD" id="cd06170">
    <property type="entry name" value="LuxR_C_like"/>
    <property type="match status" value="1"/>
</dbReference>
<dbReference type="PANTHER" id="PTHR34293:SF1">
    <property type="entry name" value="HTH-TYPE TRANSCRIPTIONAL REGULATOR TRMBL2"/>
    <property type="match status" value="1"/>
</dbReference>
<dbReference type="SUPFAM" id="SSF56024">
    <property type="entry name" value="Phospholipase D/nuclease"/>
    <property type="match status" value="1"/>
</dbReference>
<dbReference type="HOGENOM" id="CLU_056943_2_0_11"/>
<gene>
    <name evidence="2" type="ORF">SacazDRAFT_00750</name>
</gene>
<dbReference type="Proteomes" id="UP000004705">
    <property type="component" value="Chromosome"/>
</dbReference>
<dbReference type="SUPFAM" id="SSF46894">
    <property type="entry name" value="C-terminal effector domain of the bipartite response regulators"/>
    <property type="match status" value="1"/>
</dbReference>
<dbReference type="Gene3D" id="1.10.10.10">
    <property type="entry name" value="Winged helix-like DNA-binding domain superfamily/Winged helix DNA-binding domain"/>
    <property type="match status" value="2"/>
</dbReference>
<dbReference type="InterPro" id="IPR051797">
    <property type="entry name" value="TrmB-like"/>
</dbReference>
<feature type="domain" description="HTH luxR-type" evidence="1">
    <location>
        <begin position="267"/>
        <end position="332"/>
    </location>
</feature>
<name>H8GBH6_9PSEU</name>
<dbReference type="EMBL" id="CM001466">
    <property type="protein sequence ID" value="EHY87698.1"/>
    <property type="molecule type" value="Genomic_DNA"/>
</dbReference>
<dbReference type="InterPro" id="IPR000792">
    <property type="entry name" value="Tscrpt_reg_LuxR_C"/>
</dbReference>
<evidence type="ECO:0000313" key="2">
    <source>
        <dbReference type="EMBL" id="EHY87698.1"/>
    </source>
</evidence>
<evidence type="ECO:0000313" key="3">
    <source>
        <dbReference type="Proteomes" id="UP000004705"/>
    </source>
</evidence>
<dbReference type="AlphaFoldDB" id="H8GBH6"/>
<dbReference type="GO" id="GO:0003677">
    <property type="term" value="F:DNA binding"/>
    <property type="evidence" value="ECO:0007669"/>
    <property type="project" value="UniProtKB-KW"/>
</dbReference>
<sequence>MSDEHGPEDDPATAFRHLTHAAMEVYRFLSRGPATLAECCAATGWDTWTVRSVLECLTDAGSVEAQGGEPSRWVATRPRLAFVDFLSRLRAEYTKLTERTTSLSSVLDELQAAMLAETNREQVQPGVEKIRVPEDLQTTLTELVVGARHSVRAMHPTVASDDAVRVDFSADRALYERGIEIRSIYPHTARRQREGLNYLRHVQEIGGQCRTTVSVPSRVVLVDDRVAVLQSRSCGEGGVIARDPNIVAFFAQFFEDAWDSALPVSEYDYDKDVWREIELLVLVELSTGRSDEAIARRLDISTRTLRRYITGLYERFGVATRFQLGVAAARAGVLSGEPNLD</sequence>
<dbReference type="PANTHER" id="PTHR34293">
    <property type="entry name" value="HTH-TYPE TRANSCRIPTIONAL REGULATOR TRMBL2"/>
    <property type="match status" value="1"/>
</dbReference>
<organism evidence="2 3">
    <name type="scientific">Saccharomonospora azurea NA-128</name>
    <dbReference type="NCBI Taxonomy" id="882081"/>
    <lineage>
        <taxon>Bacteria</taxon>
        <taxon>Bacillati</taxon>
        <taxon>Actinomycetota</taxon>
        <taxon>Actinomycetes</taxon>
        <taxon>Pseudonocardiales</taxon>
        <taxon>Pseudonocardiaceae</taxon>
        <taxon>Saccharomonospora</taxon>
    </lineage>
</organism>
<dbReference type="InterPro" id="IPR036388">
    <property type="entry name" value="WH-like_DNA-bd_sf"/>
</dbReference>
<reference evidence="2 3" key="1">
    <citation type="journal article" date="2012" name="Stand. Genomic Sci.">
        <title>Genome sequence of the soil bacterium Saccharomonospora azurea type strain (NA-128(T)).</title>
        <authorList>
            <person name="Klenk H.P."/>
            <person name="Held B."/>
            <person name="Lucas S."/>
            <person name="Lapidus A."/>
            <person name="Copeland A."/>
            <person name="Hammon N."/>
            <person name="Pitluck S."/>
            <person name="Goodwin L.A."/>
            <person name="Han C."/>
            <person name="Tapia R."/>
            <person name="Brambilla E.M."/>
            <person name="Potter G."/>
            <person name="Land M."/>
            <person name="Ivanova N."/>
            <person name="Rohde M."/>
            <person name="Goker M."/>
            <person name="Detter J.C."/>
            <person name="Kyrpides N.C."/>
            <person name="Woyke T."/>
        </authorList>
    </citation>
    <scope>NUCLEOTIDE SEQUENCE [LARGE SCALE GENOMIC DNA]</scope>
    <source>
        <strain evidence="2 3">NA-128</strain>
    </source>
</reference>
<dbReference type="Pfam" id="PF00196">
    <property type="entry name" value="GerE"/>
    <property type="match status" value="1"/>
</dbReference>
<protein>
    <submittedName>
        <fullName evidence="2">Response regulator containing a CheY-like receiver domain and an HTH DNA-binding domain</fullName>
    </submittedName>
</protein>
<keyword evidence="3" id="KW-1185">Reference proteome</keyword>
<dbReference type="RefSeq" id="WP_005438784.1">
    <property type="nucleotide sequence ID" value="NZ_CM001466.1"/>
</dbReference>
<dbReference type="InterPro" id="IPR036390">
    <property type="entry name" value="WH_DNA-bd_sf"/>
</dbReference>
<proteinExistence type="predicted"/>
<evidence type="ECO:0000259" key="1">
    <source>
        <dbReference type="PROSITE" id="PS50043"/>
    </source>
</evidence>
<accession>H8GBH6</accession>
<dbReference type="SMART" id="SM00421">
    <property type="entry name" value="HTH_LUXR"/>
    <property type="match status" value="1"/>
</dbReference>
<dbReference type="InterPro" id="IPR016032">
    <property type="entry name" value="Sig_transdc_resp-reg_C-effctor"/>
</dbReference>
<dbReference type="SUPFAM" id="SSF46785">
    <property type="entry name" value="Winged helix' DNA-binding domain"/>
    <property type="match status" value="1"/>
</dbReference>
<dbReference type="PROSITE" id="PS50043">
    <property type="entry name" value="HTH_LUXR_2"/>
    <property type="match status" value="1"/>
</dbReference>
<dbReference type="Gene3D" id="3.30.870.10">
    <property type="entry name" value="Endonuclease Chain A"/>
    <property type="match status" value="1"/>
</dbReference>
<dbReference type="GO" id="GO:0006355">
    <property type="term" value="P:regulation of DNA-templated transcription"/>
    <property type="evidence" value="ECO:0007669"/>
    <property type="project" value="InterPro"/>
</dbReference>